<keyword evidence="1" id="KW-1133">Transmembrane helix</keyword>
<dbReference type="InterPro" id="IPR025250">
    <property type="entry name" value="DUF4199"/>
</dbReference>
<sequence>MAETYISLYRRAANDGVPMGIFMSVMAAALIYADRLPWLVVVVMAMLLMLPCMLYYFQRKMFVAEYGFTEYSGLWMLGILIMICASLITGLVTWAIFQFVRPGYFYEMAQRGIAFYNAAGDPQSRETAAMLTRVVSGNMLPRPIEMVFSAFWLWSFVGSLLSAVVALVVKKVPLGQQLDHRAE</sequence>
<keyword evidence="1" id="KW-0812">Transmembrane</keyword>
<dbReference type="AlphaFoldDB" id="A0A6L5XEA8"/>
<feature type="transmembrane region" description="Helical" evidence="1">
    <location>
        <begin position="12"/>
        <end position="32"/>
    </location>
</feature>
<proteinExistence type="predicted"/>
<keyword evidence="1" id="KW-0472">Membrane</keyword>
<organism evidence="2 3">
    <name type="scientific">Sodaliphilus pleomorphus</name>
    <dbReference type="NCBI Taxonomy" id="2606626"/>
    <lineage>
        <taxon>Bacteria</taxon>
        <taxon>Pseudomonadati</taxon>
        <taxon>Bacteroidota</taxon>
        <taxon>Bacteroidia</taxon>
        <taxon>Bacteroidales</taxon>
        <taxon>Muribaculaceae</taxon>
        <taxon>Sodaliphilus</taxon>
    </lineage>
</organism>
<reference evidence="2 3" key="1">
    <citation type="submission" date="2019-08" db="EMBL/GenBank/DDBJ databases">
        <title>In-depth cultivation of the pig gut microbiome towards novel bacterial diversity and tailored functional studies.</title>
        <authorList>
            <person name="Wylensek D."/>
            <person name="Hitch T.C.A."/>
            <person name="Clavel T."/>
        </authorList>
    </citation>
    <scope>NUCLEOTIDE SEQUENCE [LARGE SCALE GENOMIC DNA]</scope>
    <source>
        <strain evidence="2 3">Oil-RF-744-WCA-WT-10</strain>
    </source>
</reference>
<evidence type="ECO:0000313" key="3">
    <source>
        <dbReference type="Proteomes" id="UP000483362"/>
    </source>
</evidence>
<feature type="transmembrane region" description="Helical" evidence="1">
    <location>
        <begin position="146"/>
        <end position="169"/>
    </location>
</feature>
<protein>
    <submittedName>
        <fullName evidence="2">DUF4199 domain-containing protein</fullName>
    </submittedName>
</protein>
<comment type="caution">
    <text evidence="2">The sequence shown here is derived from an EMBL/GenBank/DDBJ whole genome shotgun (WGS) entry which is preliminary data.</text>
</comment>
<feature type="transmembrane region" description="Helical" evidence="1">
    <location>
        <begin position="77"/>
        <end position="97"/>
    </location>
</feature>
<dbReference type="Proteomes" id="UP000483362">
    <property type="component" value="Unassembled WGS sequence"/>
</dbReference>
<evidence type="ECO:0000256" key="1">
    <source>
        <dbReference type="SAM" id="Phobius"/>
    </source>
</evidence>
<accession>A0A6L5XEA8</accession>
<evidence type="ECO:0000313" key="2">
    <source>
        <dbReference type="EMBL" id="MSS17284.1"/>
    </source>
</evidence>
<dbReference type="RefSeq" id="WP_154327165.1">
    <property type="nucleotide sequence ID" value="NZ_CP045696.1"/>
</dbReference>
<dbReference type="EMBL" id="VULT01000007">
    <property type="protein sequence ID" value="MSS17284.1"/>
    <property type="molecule type" value="Genomic_DNA"/>
</dbReference>
<feature type="transmembrane region" description="Helical" evidence="1">
    <location>
        <begin position="38"/>
        <end position="57"/>
    </location>
</feature>
<gene>
    <name evidence="2" type="ORF">FYJ29_05835</name>
</gene>
<keyword evidence="3" id="KW-1185">Reference proteome</keyword>
<dbReference type="Pfam" id="PF13858">
    <property type="entry name" value="DUF4199"/>
    <property type="match status" value="1"/>
</dbReference>
<name>A0A6L5XEA8_9BACT</name>